<proteinExistence type="predicted"/>
<evidence type="ECO:0000313" key="1">
    <source>
        <dbReference type="EMBL" id="QNN89545.1"/>
    </source>
</evidence>
<name>A0A7G9U8W4_GVPB</name>
<accession>A0A7G9U8W4</accession>
<organism evidence="1">
    <name type="scientific">Pieris brassicae granulosis virus</name>
    <name type="common">PbGV</name>
    <name type="synonym">Pieris brassicae granulovirus</name>
    <dbReference type="NCBI Taxonomy" id="10465"/>
    <lineage>
        <taxon>Viruses</taxon>
        <taxon>Viruses incertae sedis</taxon>
        <taxon>Naldaviricetes</taxon>
        <taxon>Lefavirales</taxon>
        <taxon>Baculoviridae</taxon>
        <taxon>Betabaculovirus</taxon>
        <taxon>Betabaculovirus arrapae</taxon>
    </lineage>
</organism>
<dbReference type="SUPFAM" id="SSF50353">
    <property type="entry name" value="Cytokine"/>
    <property type="match status" value="1"/>
</dbReference>
<dbReference type="EMBL" id="MN750577">
    <property type="protein sequence ID" value="QNN89545.1"/>
    <property type="molecule type" value="Genomic_DNA"/>
</dbReference>
<reference evidence="1" key="1">
    <citation type="submission" date="2019-11" db="EMBL/GenBank/DDBJ databases">
        <title>Studies on the baculoviruses infecting the caterpillars, Spilarctia obliqua Walker (Erebidae) and Pieris brassicae Linn. (Pieridae) (Insecta: Lepidoptera).</title>
        <authorList>
            <person name="Paul S."/>
            <person name="Arumugaperumal A."/>
            <person name="Sathiya Balasingh Thangapandi E.J.J."/>
            <person name="Sarjubala Devi H."/>
            <person name="Johnson T."/>
            <person name="Maisnam S."/>
            <person name="Krishnavel S."/>
            <person name="Soman Syamala S."/>
            <person name="Ramamoorthy S."/>
            <person name="Karthikeyan R."/>
            <person name="Subburaman C."/>
            <person name="Jeyaprakash R."/>
            <person name="Azhaguchamy M."/>
            <person name="Ramaiyer V."/>
            <person name="Sivasubramaniam S."/>
        </authorList>
    </citation>
    <scope>NUCLEOTIDE SEQUENCE</scope>
    <source>
        <strain evidence="1">Manipur</strain>
    </source>
</reference>
<sequence>MLLFATISFCFLLIEIVYCVGTLHPLNRPLYNFCLLNDNNVNVRENTDNSCTVIEFNVHKYQNNLILNYINRHNVCNYLCIDKCGNVYHDSVFHTEDCKFTTAAIENIETLSVYRGNYSDFLQPIHITQYH</sequence>
<dbReference type="InterPro" id="IPR008996">
    <property type="entry name" value="IL1/FGF"/>
</dbReference>
<dbReference type="Gene3D" id="2.80.10.50">
    <property type="match status" value="1"/>
</dbReference>
<organismHost>
    <name type="scientific">Pieris brassicae</name>
    <name type="common">White butterfly</name>
    <name type="synonym">Large white butterfly</name>
    <dbReference type="NCBI Taxonomy" id="7116"/>
</organismHost>
<protein>
    <submittedName>
        <fullName evidence="1">FGF-1</fullName>
    </submittedName>
</protein>